<sequence>MFIAYFTMNFLVFILIHSILICLFSLLNSNPLVAFKTLNIVNIACDTSYLEYYQHTFVIFDCISTEYILSQNVFTLYLYPRHSIF</sequence>
<evidence type="ECO:0000313" key="2">
    <source>
        <dbReference type="EMBL" id="KOF94095.1"/>
    </source>
</evidence>
<proteinExistence type="predicted"/>
<organism evidence="2">
    <name type="scientific">Octopus bimaculoides</name>
    <name type="common">California two-spotted octopus</name>
    <dbReference type="NCBI Taxonomy" id="37653"/>
    <lineage>
        <taxon>Eukaryota</taxon>
        <taxon>Metazoa</taxon>
        <taxon>Spiralia</taxon>
        <taxon>Lophotrochozoa</taxon>
        <taxon>Mollusca</taxon>
        <taxon>Cephalopoda</taxon>
        <taxon>Coleoidea</taxon>
        <taxon>Octopodiformes</taxon>
        <taxon>Octopoda</taxon>
        <taxon>Incirrata</taxon>
        <taxon>Octopodidae</taxon>
        <taxon>Octopus</taxon>
    </lineage>
</organism>
<keyword evidence="1" id="KW-0472">Membrane</keyword>
<evidence type="ECO:0000256" key="1">
    <source>
        <dbReference type="SAM" id="Phobius"/>
    </source>
</evidence>
<name>A0A0L8HZ72_OCTBM</name>
<accession>A0A0L8HZ72</accession>
<dbReference type="EMBL" id="KQ417034">
    <property type="protein sequence ID" value="KOF94095.1"/>
    <property type="molecule type" value="Genomic_DNA"/>
</dbReference>
<reference evidence="2" key="1">
    <citation type="submission" date="2015-07" db="EMBL/GenBank/DDBJ databases">
        <title>MeaNS - Measles Nucleotide Surveillance Program.</title>
        <authorList>
            <person name="Tran T."/>
            <person name="Druce J."/>
        </authorList>
    </citation>
    <scope>NUCLEOTIDE SEQUENCE</scope>
    <source>
        <strain evidence="2">UCB-OBI-ISO-001</strain>
        <tissue evidence="2">Gonad</tissue>
    </source>
</reference>
<gene>
    <name evidence="2" type="ORF">OCBIM_22002773mg</name>
</gene>
<protein>
    <submittedName>
        <fullName evidence="2">Uncharacterized protein</fullName>
    </submittedName>
</protein>
<keyword evidence="1" id="KW-0812">Transmembrane</keyword>
<feature type="transmembrane region" description="Helical" evidence="1">
    <location>
        <begin position="6"/>
        <end position="27"/>
    </location>
</feature>
<keyword evidence="1" id="KW-1133">Transmembrane helix</keyword>
<dbReference type="AlphaFoldDB" id="A0A0L8HZ72"/>